<dbReference type="HOGENOM" id="CLU_370799_0_0_6"/>
<keyword evidence="1" id="KW-0378">Hydrolase</keyword>
<sequence>MNHYAILSALFLLVGQGVAGNPVSFNLDSAFPAQISTVGGAVTATYTFKNNLPIPFKKPFWVRATLCPAATQSCTVTAAELNYNDQCSGKMLQPNQTCTYSLTLMPNSTGQKTVAVRYGGYDNNVVQIPELTTTAVAAPAGLLGTVDYPTATPLPRQAFINTNYKLTFTFTNYSATTTSFTQLITQNNNPQHPNFSITSNSCIPSGTSGTLAPGAQCSIIGIFNSPSSGSFNLTAKLVGTLSSNTLTTTTSLAAVSMNQLIGVDYNPNHYSNSYLFNFHDVFYTGTANNPAASNVYAELQQLQNAGFSTVRSYQTEPYSWIDIINQANALGMKVIYEAVIPQQPSDSNYATCPVGAQDYIPCAQATLSAVINQVTPAVFADTVILVFAGHENYCEAGNTTSPCNNPVTSNVSYLTSAVTSLQTTLSSFSQTVNIPVGSALVSGNLVTPSAAIATDMQTLIGSYSAGAPLGFDPYPFQFGVSPVNAAVWEQPLSSTTQLTNSLAWDYIQVVGSTTPPALPTASPQPFYTPGRVLLAAETGWATAGTTSGYACNSPGPCAPSVANAVSYLQSLYQTGTSNFVATSGYNIAVLAFEAYDEPAKPGPTAEQNYGLFDSNCNQKAAGMVPNNAMVTATGCQGYTNGTLLTINGTTPPNQPSFNVQISYSSGQHPNINVAIPANSGSDSTVTPWPQFLVYQGAQITVSSSTQSCTTTATAVTASPASITFSPVSCTSPPPSSMGCFGLGCQLSNPY</sequence>
<dbReference type="RefSeq" id="WP_045094547.1">
    <property type="nucleotide sequence ID" value="NZ_LN614827.1"/>
</dbReference>
<dbReference type="OrthoDB" id="5631538at2"/>
<dbReference type="Gene3D" id="3.20.20.80">
    <property type="entry name" value="Glycosidases"/>
    <property type="match status" value="1"/>
</dbReference>
<dbReference type="InterPro" id="IPR017853">
    <property type="entry name" value="GH"/>
</dbReference>
<keyword evidence="4" id="KW-1185">Reference proteome</keyword>
<dbReference type="InterPro" id="IPR000490">
    <property type="entry name" value="Glyco_hydro_17"/>
</dbReference>
<proteinExistence type="predicted"/>
<dbReference type="SUPFAM" id="SSF51445">
    <property type="entry name" value="(Trans)glycosidases"/>
    <property type="match status" value="1"/>
</dbReference>
<evidence type="ECO:0000256" key="1">
    <source>
        <dbReference type="ARBA" id="ARBA00022801"/>
    </source>
</evidence>
<dbReference type="GO" id="GO:0005975">
    <property type="term" value="P:carbohydrate metabolic process"/>
    <property type="evidence" value="ECO:0007669"/>
    <property type="project" value="InterPro"/>
</dbReference>
<organism evidence="3 4">
    <name type="scientific">Legionella fallonii LLAP-10</name>
    <dbReference type="NCBI Taxonomy" id="1212491"/>
    <lineage>
        <taxon>Bacteria</taxon>
        <taxon>Pseudomonadati</taxon>
        <taxon>Pseudomonadota</taxon>
        <taxon>Gammaproteobacteria</taxon>
        <taxon>Legionellales</taxon>
        <taxon>Legionellaceae</taxon>
        <taxon>Legionella</taxon>
    </lineage>
</organism>
<accession>A0A098G152</accession>
<gene>
    <name evidence="3" type="ORF">LFA_0239</name>
</gene>
<dbReference type="STRING" id="1212491.LFA_0239"/>
<protein>
    <recommendedName>
        <fullName evidence="5">Thaumatin domain-containing protein</fullName>
    </recommendedName>
</protein>
<dbReference type="Proteomes" id="UP000032430">
    <property type="component" value="Chromosome I"/>
</dbReference>
<dbReference type="InterPro" id="IPR013783">
    <property type="entry name" value="Ig-like_fold"/>
</dbReference>
<feature type="signal peptide" evidence="2">
    <location>
        <begin position="1"/>
        <end position="19"/>
    </location>
</feature>
<evidence type="ECO:0008006" key="5">
    <source>
        <dbReference type="Google" id="ProtNLM"/>
    </source>
</evidence>
<dbReference type="GO" id="GO:0004553">
    <property type="term" value="F:hydrolase activity, hydrolyzing O-glycosyl compounds"/>
    <property type="evidence" value="ECO:0007669"/>
    <property type="project" value="InterPro"/>
</dbReference>
<evidence type="ECO:0000313" key="3">
    <source>
        <dbReference type="EMBL" id="CEG55716.1"/>
    </source>
</evidence>
<evidence type="ECO:0000256" key="2">
    <source>
        <dbReference type="SAM" id="SignalP"/>
    </source>
</evidence>
<dbReference type="KEGG" id="lfa:LFA_0239"/>
<evidence type="ECO:0000313" key="4">
    <source>
        <dbReference type="Proteomes" id="UP000032430"/>
    </source>
</evidence>
<keyword evidence="2" id="KW-0732">Signal</keyword>
<dbReference type="AlphaFoldDB" id="A0A098G152"/>
<feature type="chain" id="PRO_5001935384" description="Thaumatin domain-containing protein" evidence="2">
    <location>
        <begin position="20"/>
        <end position="750"/>
    </location>
</feature>
<dbReference type="EMBL" id="LN614827">
    <property type="protein sequence ID" value="CEG55716.1"/>
    <property type="molecule type" value="Genomic_DNA"/>
</dbReference>
<name>A0A098G152_9GAMM</name>
<dbReference type="Gene3D" id="2.60.40.10">
    <property type="entry name" value="Immunoglobulins"/>
    <property type="match status" value="1"/>
</dbReference>
<reference evidence="4" key="1">
    <citation type="submission" date="2014-09" db="EMBL/GenBank/DDBJ databases">
        <authorList>
            <person name="Gomez-Valero L."/>
        </authorList>
    </citation>
    <scope>NUCLEOTIDE SEQUENCE [LARGE SCALE GENOMIC DNA]</scope>
    <source>
        <strain evidence="4">ATCC700992</strain>
    </source>
</reference>
<dbReference type="Pfam" id="PF00332">
    <property type="entry name" value="Glyco_hydro_17"/>
    <property type="match status" value="1"/>
</dbReference>